<dbReference type="Pfam" id="PF07804">
    <property type="entry name" value="HipA_C"/>
    <property type="match status" value="1"/>
</dbReference>
<dbReference type="Proteomes" id="UP000265955">
    <property type="component" value="Unassembled WGS sequence"/>
</dbReference>
<evidence type="ECO:0000259" key="5">
    <source>
        <dbReference type="Pfam" id="PF07804"/>
    </source>
</evidence>
<feature type="domain" description="HipA-like C-terminal" evidence="5">
    <location>
        <begin position="146"/>
        <end position="371"/>
    </location>
</feature>
<organism evidence="7 8">
    <name type="scientific">Noviherbaspirillum saxi</name>
    <dbReference type="NCBI Taxonomy" id="2320863"/>
    <lineage>
        <taxon>Bacteria</taxon>
        <taxon>Pseudomonadati</taxon>
        <taxon>Pseudomonadota</taxon>
        <taxon>Betaproteobacteria</taxon>
        <taxon>Burkholderiales</taxon>
        <taxon>Oxalobacteraceae</taxon>
        <taxon>Noviherbaspirillum</taxon>
    </lineage>
</organism>
<gene>
    <name evidence="7" type="ORF">D3871_22180</name>
</gene>
<dbReference type="GO" id="GO:0005829">
    <property type="term" value="C:cytosol"/>
    <property type="evidence" value="ECO:0007669"/>
    <property type="project" value="TreeGrafter"/>
</dbReference>
<protein>
    <submittedName>
        <fullName evidence="7">Type II toxin-antitoxin system HipA family toxin</fullName>
    </submittedName>
</protein>
<dbReference type="OrthoDB" id="9805913at2"/>
<accession>A0A3A3G782</accession>
<keyword evidence="8" id="KW-1185">Reference proteome</keyword>
<feature type="compositionally biased region" description="Low complexity" evidence="4">
    <location>
        <begin position="413"/>
        <end position="423"/>
    </location>
</feature>
<dbReference type="PANTHER" id="PTHR37419:SF1">
    <property type="entry name" value="SERINE_THREONINE-PROTEIN KINASE TOXIN HIPA"/>
    <property type="match status" value="1"/>
</dbReference>
<reference evidence="8" key="1">
    <citation type="submission" date="2018-09" db="EMBL/GenBank/DDBJ databases">
        <authorList>
            <person name="Zhu H."/>
        </authorList>
    </citation>
    <scope>NUCLEOTIDE SEQUENCE [LARGE SCALE GENOMIC DNA]</scope>
    <source>
        <strain evidence="8">K1R23-30</strain>
    </source>
</reference>
<feature type="region of interest" description="Disordered" evidence="4">
    <location>
        <begin position="401"/>
        <end position="423"/>
    </location>
</feature>
<dbReference type="GO" id="GO:0004674">
    <property type="term" value="F:protein serine/threonine kinase activity"/>
    <property type="evidence" value="ECO:0007669"/>
    <property type="project" value="TreeGrafter"/>
</dbReference>
<proteinExistence type="inferred from homology"/>
<name>A0A3A3G782_9BURK</name>
<evidence type="ECO:0000313" key="7">
    <source>
        <dbReference type="EMBL" id="RJF96050.1"/>
    </source>
</evidence>
<dbReference type="InterPro" id="IPR017508">
    <property type="entry name" value="HipA_N1"/>
</dbReference>
<dbReference type="PANTHER" id="PTHR37419">
    <property type="entry name" value="SERINE/THREONINE-PROTEIN KINASE TOXIN HIPA"/>
    <property type="match status" value="1"/>
</dbReference>
<keyword evidence="3" id="KW-0418">Kinase</keyword>
<keyword evidence="2" id="KW-0808">Transferase</keyword>
<evidence type="ECO:0000256" key="2">
    <source>
        <dbReference type="ARBA" id="ARBA00022679"/>
    </source>
</evidence>
<dbReference type="AlphaFoldDB" id="A0A3A3G782"/>
<comment type="similarity">
    <text evidence="1">Belongs to the HipA Ser/Thr kinase family.</text>
</comment>
<dbReference type="InterPro" id="IPR012893">
    <property type="entry name" value="HipA-like_C"/>
</dbReference>
<dbReference type="InterPro" id="IPR052028">
    <property type="entry name" value="HipA_Ser/Thr_kinase"/>
</dbReference>
<evidence type="ECO:0000256" key="1">
    <source>
        <dbReference type="ARBA" id="ARBA00010164"/>
    </source>
</evidence>
<evidence type="ECO:0000259" key="6">
    <source>
        <dbReference type="Pfam" id="PF13657"/>
    </source>
</evidence>
<feature type="domain" description="HipA N-terminal subdomain 1" evidence="6">
    <location>
        <begin position="18"/>
        <end position="107"/>
    </location>
</feature>
<evidence type="ECO:0000256" key="4">
    <source>
        <dbReference type="SAM" id="MobiDB-lite"/>
    </source>
</evidence>
<dbReference type="Pfam" id="PF13657">
    <property type="entry name" value="Couple_hipA"/>
    <property type="match status" value="1"/>
</dbReference>
<dbReference type="EMBL" id="QYUO01000002">
    <property type="protein sequence ID" value="RJF96050.1"/>
    <property type="molecule type" value="Genomic_DNA"/>
</dbReference>
<evidence type="ECO:0000256" key="3">
    <source>
        <dbReference type="ARBA" id="ARBA00022777"/>
    </source>
</evidence>
<dbReference type="Gene3D" id="1.10.1070.20">
    <property type="match status" value="1"/>
</dbReference>
<evidence type="ECO:0000313" key="8">
    <source>
        <dbReference type="Proteomes" id="UP000265955"/>
    </source>
</evidence>
<sequence length="423" mass="47434">MMLVWVNRREGSGDDHIVAGAIDRAAEKRFVFTYDLKCESHCAVSLTMPVETESYIYDELHPVFQMNLPEGDLRRTIMLRFSKAISGFDDLNMLDLVGSSQIGRLRYSNEQVKADVPPQSIKEILHTKDTEGLLHYLMERYSAVSGVSGVQPKVLVRDEDKPAMQGRITASDATHIVKTFDPKEFPELATNEFFCMQVAKRAGLRIPKLQLSDNGRFLVVDRFDRKDDGRYVGFEDFCSLNGVGTARKYDSSYEQLARRIGEYVDTEHKKQAMEEFFTSFVVSCAVQNGDAHLKNFGVLYDNADAPVSFAPTYDIVSTTPYITHDTLALTLGGSKRFPNARKLHDFGRVHCGLANDHISQIVERVADAMSATRADIRQYMGDRPEFRKAGERLLACWETGLNTTLTSPPPKPGKAVKPAGRQG</sequence>
<dbReference type="NCBIfam" id="TIGR03071">
    <property type="entry name" value="couple_hipA"/>
    <property type="match status" value="1"/>
</dbReference>
<dbReference type="RefSeq" id="WP_119771197.1">
    <property type="nucleotide sequence ID" value="NZ_QYUO01000002.1"/>
</dbReference>
<comment type="caution">
    <text evidence="7">The sequence shown here is derived from an EMBL/GenBank/DDBJ whole genome shotgun (WGS) entry which is preliminary data.</text>
</comment>